<dbReference type="EMBL" id="HBIB01012005">
    <property type="protein sequence ID" value="CAE0245633.1"/>
    <property type="molecule type" value="Transcribed_RNA"/>
</dbReference>
<evidence type="ECO:0000313" key="4">
    <source>
        <dbReference type="EMBL" id="CAE0245633.1"/>
    </source>
</evidence>
<evidence type="ECO:0000259" key="2">
    <source>
        <dbReference type="Pfam" id="PF01593"/>
    </source>
</evidence>
<dbReference type="PANTHER" id="PTHR10742">
    <property type="entry name" value="FLAVIN MONOAMINE OXIDASE"/>
    <property type="match status" value="1"/>
</dbReference>
<dbReference type="InterPro" id="IPR036188">
    <property type="entry name" value="FAD/NAD-bd_sf"/>
</dbReference>
<sequence>MGCGTSKSENVRDASAFKDITEGQKSVAKDTRRSGGGGSGSQKSRTRSWSDKELIKTPASTVSSPKTGNLAIQEGSRTAKPSSVHGEDSDDDEDEVKEGGSSETKGSSMGAGMGFGGLCNESLRNIALGADEEEEEEARLQEEKAQKQEQKRKGRESRGVPTLRTTFFEVPTELKENQQVIDGLVWEEVPGVGFVHGAWMQEMTQVIEDESEGEDEEDEKQYEKMAEEFSTMAGISKESIRSLLDGMKLSVADTLWRRVECEATLNNKWMEGYRRMMMLKTLLHPKSDIITRKLRLSDLEESYLYGATKRVLKYMRKIALRTHEIKFQVEVDDSRRPSAANDEDAKAAVVAAKAKEGDADHLETIPDEAEAREGDTVPSKARSELEKVEGDHQSGSNEERAGEDAAVMVRSGSKMGEHDGAVTRSRGPSRATKPKDRKFSENIIHTGVIERRRNSTPNVEDIAEVVSRASMSMQKEKVVIVGGGLAGLTAGHFLRAKGYEVVILEASDRLGGRMETQTFKLGTGGDGKEDKEVNVQSGCEVFHESSGNPFRILASTFGLGFKVVEGDGTHLECANNILFDSDGAKIADKVRDESLLDMDFMLEELDEMKEAELAAYRDEAEEEDGGAHVRQRRQSSLSSMPSVFPALTSFRASEAIALALKKANWSEMSEETRVMWKWNLERYFVSKFGTVPQDLTMGEVEQGFQAFAGKDAAITTNINKLVDGLAAHVQSHTQTKVKKIEKIEKEGDSQGDSPHAVRVHTTKGVFEADRVIVTVPIPVLQREVIEFSPPLPPEKHDAFAQIGASVHEKIILIFERPFWPENIPSFGYVPDSLRVQHGDIKRGDECILIVNLQQRLGVPGLQLCLFGEQAKQAAARSEEENKKFALDILSTLFPLSGVSTKEGGSSEEKGEGEEGEGGEGGNASSVYPQPVHVHCTNWSRNEHISCSSVYVRGREAAEVFPIVSDPEWDDSLLFAGDGTSQFFWGTLQGAMLSAVREVARISRDPTVIHTLQSSTVDRAALLRVGRLERIYGSIESDLKADVLEVKAMNLPAWTRKMENEADDETRFAKAAEQTSLHKRCGWVLDAIDKNNRNIDGFFTSRDTGLVRPVDIRRSYYSLNHTGRKLLLVGQEYSMKHEQLREHLHTIARQKSTTLSEDSEDEGEEE</sequence>
<dbReference type="GO" id="GO:0016491">
    <property type="term" value="F:oxidoreductase activity"/>
    <property type="evidence" value="ECO:0007669"/>
    <property type="project" value="InterPro"/>
</dbReference>
<reference evidence="4" key="1">
    <citation type="submission" date="2021-01" db="EMBL/GenBank/DDBJ databases">
        <authorList>
            <person name="Corre E."/>
            <person name="Pelletier E."/>
            <person name="Niang G."/>
            <person name="Scheremetjew M."/>
            <person name="Finn R."/>
            <person name="Kale V."/>
            <person name="Holt S."/>
            <person name="Cochrane G."/>
            <person name="Meng A."/>
            <person name="Brown T."/>
            <person name="Cohen L."/>
        </authorList>
    </citation>
    <scope>NUCLEOTIDE SEQUENCE</scope>
    <source>
        <strain evidence="4">NIES-2562</strain>
    </source>
</reference>
<dbReference type="Gene3D" id="3.50.50.60">
    <property type="entry name" value="FAD/NAD(P)-binding domain"/>
    <property type="match status" value="2"/>
</dbReference>
<dbReference type="AlphaFoldDB" id="A0A7S3D5K8"/>
<feature type="domain" description="Amine oxidase" evidence="2">
    <location>
        <begin position="485"/>
        <end position="1001"/>
    </location>
</feature>
<name>A0A7S3D5K8_9EUKA</name>
<evidence type="ECO:0000313" key="3">
    <source>
        <dbReference type="EMBL" id="CAE0245630.1"/>
    </source>
</evidence>
<dbReference type="SUPFAM" id="SSF54373">
    <property type="entry name" value="FAD-linked reductases, C-terminal domain"/>
    <property type="match status" value="1"/>
</dbReference>
<feature type="compositionally biased region" description="Basic and acidic residues" evidence="1">
    <location>
        <begin position="138"/>
        <end position="151"/>
    </location>
</feature>
<organism evidence="4">
    <name type="scientific">Palpitomonas bilix</name>
    <dbReference type="NCBI Taxonomy" id="652834"/>
    <lineage>
        <taxon>Eukaryota</taxon>
        <taxon>Eukaryota incertae sedis</taxon>
    </lineage>
</organism>
<protein>
    <recommendedName>
        <fullName evidence="2">Amine oxidase domain-containing protein</fullName>
    </recommendedName>
</protein>
<feature type="compositionally biased region" description="Low complexity" evidence="1">
    <location>
        <begin position="99"/>
        <end position="108"/>
    </location>
</feature>
<feature type="compositionally biased region" description="Basic and acidic residues" evidence="1">
    <location>
        <begin position="353"/>
        <end position="403"/>
    </location>
</feature>
<feature type="region of interest" description="Disordered" evidence="1">
    <location>
        <begin position="1"/>
        <end position="119"/>
    </location>
</feature>
<dbReference type="Pfam" id="PF01593">
    <property type="entry name" value="Amino_oxidase"/>
    <property type="match status" value="1"/>
</dbReference>
<accession>A0A7S3D5K8</accession>
<feature type="region of interest" description="Disordered" evidence="1">
    <location>
        <begin position="131"/>
        <end position="159"/>
    </location>
</feature>
<dbReference type="EMBL" id="HBIB01012002">
    <property type="protein sequence ID" value="CAE0245630.1"/>
    <property type="molecule type" value="Transcribed_RNA"/>
</dbReference>
<feature type="compositionally biased region" description="Polar residues" evidence="1">
    <location>
        <begin position="58"/>
        <end position="67"/>
    </location>
</feature>
<proteinExistence type="predicted"/>
<gene>
    <name evidence="3" type="ORF">PBIL07802_LOCUS7812</name>
    <name evidence="4" type="ORF">PBIL07802_LOCUS7815</name>
</gene>
<dbReference type="SUPFAM" id="SSF51905">
    <property type="entry name" value="FAD/NAD(P)-binding domain"/>
    <property type="match status" value="1"/>
</dbReference>
<feature type="region of interest" description="Disordered" evidence="1">
    <location>
        <begin position="333"/>
        <end position="437"/>
    </location>
</feature>
<evidence type="ECO:0000256" key="1">
    <source>
        <dbReference type="SAM" id="MobiDB-lite"/>
    </source>
</evidence>
<dbReference type="InterPro" id="IPR002937">
    <property type="entry name" value="Amino_oxidase"/>
</dbReference>
<dbReference type="PANTHER" id="PTHR10742:SF410">
    <property type="entry name" value="LYSINE-SPECIFIC HISTONE DEMETHYLASE 2"/>
    <property type="match status" value="1"/>
</dbReference>
<feature type="compositionally biased region" description="Basic and acidic residues" evidence="1">
    <location>
        <begin position="9"/>
        <end position="33"/>
    </location>
</feature>
<dbReference type="InterPro" id="IPR050281">
    <property type="entry name" value="Flavin_monoamine_oxidase"/>
</dbReference>
<feature type="region of interest" description="Disordered" evidence="1">
    <location>
        <begin position="897"/>
        <end position="927"/>
    </location>
</feature>